<dbReference type="Pfam" id="PF07233">
    <property type="entry name" value="DUF1425"/>
    <property type="match status" value="1"/>
</dbReference>
<proteinExistence type="predicted"/>
<organism evidence="1 2">
    <name type="scientific">Phocoenobacter atlanticus subsp. atlanticus</name>
    <dbReference type="NCBI Taxonomy" id="3061285"/>
    <lineage>
        <taxon>Bacteria</taxon>
        <taxon>Pseudomonadati</taxon>
        <taxon>Pseudomonadota</taxon>
        <taxon>Gammaproteobacteria</taxon>
        <taxon>Pasteurellales</taxon>
        <taxon>Pasteurellaceae</taxon>
        <taxon>Phocoenobacter</taxon>
        <taxon>Phocoenobacter atlanticus</taxon>
    </lineage>
</organism>
<accession>A0AAW8CHA1</accession>
<protein>
    <submittedName>
        <fullName evidence="1">DUF1425 domain-containing protein</fullName>
    </submittedName>
</protein>
<name>A0AAW8CHA1_9PAST</name>
<dbReference type="PROSITE" id="PS51257">
    <property type="entry name" value="PROKAR_LIPOPROTEIN"/>
    <property type="match status" value="1"/>
</dbReference>
<sequence>MKKAILFKIVTIFTSLIVLSGCISKHTDSLGVATNRPLVNIAENIASQLDVDAEVEYLAIKNSSTKEVNLAYKLFWYSQRGTTQVGTDEWHNLALKPSQKQQIELNKPTLQSYYYRIYIRKN</sequence>
<dbReference type="InterPro" id="IPR010824">
    <property type="entry name" value="DUF1425"/>
</dbReference>
<dbReference type="EMBL" id="JASAXT010000010">
    <property type="protein sequence ID" value="MDP8148776.1"/>
    <property type="molecule type" value="Genomic_DNA"/>
</dbReference>
<reference evidence="1 2" key="1">
    <citation type="journal article" date="2023" name="Front. Microbiol.">
        <title>Phylogeography and host specificity of Pasteurellaceae pathogenic to sea-farmed fish in the north-east Atlantic.</title>
        <authorList>
            <person name="Gulla S."/>
            <person name="Colquhoun D.J."/>
            <person name="Olsen A.B."/>
            <person name="Spilsberg B."/>
            <person name="Lagesen K."/>
            <person name="Aakesson C.P."/>
            <person name="Strom S."/>
            <person name="Manji F."/>
            <person name="Birkbeck T.H."/>
            <person name="Nilsen H.K."/>
        </authorList>
    </citation>
    <scope>NUCLEOTIDE SEQUENCE [LARGE SCALE GENOMIC DNA]</scope>
    <source>
        <strain evidence="1 2">NVIB3131</strain>
    </source>
</reference>
<dbReference type="InterPro" id="IPR038483">
    <property type="entry name" value="YcfL-like_sf"/>
</dbReference>
<dbReference type="AlphaFoldDB" id="A0AAW8CHA1"/>
<gene>
    <name evidence="1" type="ORF">QJU57_06765</name>
</gene>
<dbReference type="RefSeq" id="WP_306351756.1">
    <property type="nucleotide sequence ID" value="NZ_JASAWV010000008.1"/>
</dbReference>
<dbReference type="Proteomes" id="UP001226020">
    <property type="component" value="Unassembled WGS sequence"/>
</dbReference>
<keyword evidence="2" id="KW-1185">Reference proteome</keyword>
<evidence type="ECO:0000313" key="1">
    <source>
        <dbReference type="EMBL" id="MDP8148776.1"/>
    </source>
</evidence>
<comment type="caution">
    <text evidence="1">The sequence shown here is derived from an EMBL/GenBank/DDBJ whole genome shotgun (WGS) entry which is preliminary data.</text>
</comment>
<dbReference type="Gene3D" id="2.60.40.3230">
    <property type="match status" value="1"/>
</dbReference>
<evidence type="ECO:0000313" key="2">
    <source>
        <dbReference type="Proteomes" id="UP001226020"/>
    </source>
</evidence>